<name>A0A644XQG3_9ZZZZ</name>
<proteinExistence type="predicted"/>
<dbReference type="InterPro" id="IPR050204">
    <property type="entry name" value="AraC_XylS_family_regulators"/>
</dbReference>
<dbReference type="AlphaFoldDB" id="A0A644XQG3"/>
<dbReference type="InterPro" id="IPR018771">
    <property type="entry name" value="PocR_dom"/>
</dbReference>
<feature type="domain" description="HTH araC/xylS-type" evidence="4">
    <location>
        <begin position="211"/>
        <end position="309"/>
    </location>
</feature>
<comment type="caution">
    <text evidence="5">The sequence shown here is derived from an EMBL/GenBank/DDBJ whole genome shotgun (WGS) entry which is preliminary data.</text>
</comment>
<evidence type="ECO:0000256" key="2">
    <source>
        <dbReference type="ARBA" id="ARBA00023125"/>
    </source>
</evidence>
<dbReference type="SUPFAM" id="SSF46689">
    <property type="entry name" value="Homeodomain-like"/>
    <property type="match status" value="2"/>
</dbReference>
<protein>
    <submittedName>
        <fullName evidence="5">HTH-type transcriptional activator RhaR</fullName>
    </submittedName>
</protein>
<evidence type="ECO:0000259" key="4">
    <source>
        <dbReference type="PROSITE" id="PS01124"/>
    </source>
</evidence>
<dbReference type="EMBL" id="VSSQ01002988">
    <property type="protein sequence ID" value="MPM18460.1"/>
    <property type="molecule type" value="Genomic_DNA"/>
</dbReference>
<organism evidence="5">
    <name type="scientific">bioreactor metagenome</name>
    <dbReference type="NCBI Taxonomy" id="1076179"/>
    <lineage>
        <taxon>unclassified sequences</taxon>
        <taxon>metagenomes</taxon>
        <taxon>ecological metagenomes</taxon>
    </lineage>
</organism>
<gene>
    <name evidence="5" type="primary">rhaR_63</name>
    <name evidence="5" type="ORF">SDC9_64871</name>
</gene>
<dbReference type="GO" id="GO:0043565">
    <property type="term" value="F:sequence-specific DNA binding"/>
    <property type="evidence" value="ECO:0007669"/>
    <property type="project" value="InterPro"/>
</dbReference>
<evidence type="ECO:0000313" key="5">
    <source>
        <dbReference type="EMBL" id="MPM18460.1"/>
    </source>
</evidence>
<dbReference type="GO" id="GO:0003700">
    <property type="term" value="F:DNA-binding transcription factor activity"/>
    <property type="evidence" value="ECO:0007669"/>
    <property type="project" value="InterPro"/>
</dbReference>
<keyword evidence="1" id="KW-0805">Transcription regulation</keyword>
<accession>A0A644XQG3</accession>
<keyword evidence="3" id="KW-0804">Transcription</keyword>
<dbReference type="Pfam" id="PF10114">
    <property type="entry name" value="PocR"/>
    <property type="match status" value="1"/>
</dbReference>
<dbReference type="SMART" id="SM00342">
    <property type="entry name" value="HTH_ARAC"/>
    <property type="match status" value="1"/>
</dbReference>
<dbReference type="InterPro" id="IPR018060">
    <property type="entry name" value="HTH_AraC"/>
</dbReference>
<evidence type="ECO:0000256" key="3">
    <source>
        <dbReference type="ARBA" id="ARBA00023163"/>
    </source>
</evidence>
<dbReference type="Pfam" id="PF12833">
    <property type="entry name" value="HTH_18"/>
    <property type="match status" value="1"/>
</dbReference>
<sequence>MIFYVFSAVSGRIQDKIDKTALHSKGSEVSYRRKGNRTMNLERLSRIMSALSDATGLPVIWKSGANMLVETALPLRHRFHTHPFCLTVKETLENRCLRNDDADISRIVVRNRQHFIHACHAGAEELVIPIFYGDSYCGTIMIGPFAGPESATPYPGCEKLLRQLPELKPAQRQALVELVEMLIVPMAGELADGHAENLLPPNELIRHETVRHAIRIMRERFRARLTLSMLSRECAVSTSHFQHLFRVHTELNALDYLQRLRVLEARRLIALTDLPLGEIAGVCGFSDQSRMALLFRRYFGRAPGSYRKRASH</sequence>
<dbReference type="PROSITE" id="PS01124">
    <property type="entry name" value="HTH_ARAC_FAMILY_2"/>
    <property type="match status" value="1"/>
</dbReference>
<dbReference type="PANTHER" id="PTHR46796">
    <property type="entry name" value="HTH-TYPE TRANSCRIPTIONAL ACTIVATOR RHAS-RELATED"/>
    <property type="match status" value="1"/>
</dbReference>
<reference evidence="5" key="1">
    <citation type="submission" date="2019-08" db="EMBL/GenBank/DDBJ databases">
        <authorList>
            <person name="Kucharzyk K."/>
            <person name="Murdoch R.W."/>
            <person name="Higgins S."/>
            <person name="Loffler F."/>
        </authorList>
    </citation>
    <scope>NUCLEOTIDE SEQUENCE</scope>
</reference>
<evidence type="ECO:0000256" key="1">
    <source>
        <dbReference type="ARBA" id="ARBA00023015"/>
    </source>
</evidence>
<keyword evidence="2" id="KW-0238">DNA-binding</keyword>
<dbReference type="Gene3D" id="1.10.10.60">
    <property type="entry name" value="Homeodomain-like"/>
    <property type="match status" value="1"/>
</dbReference>
<dbReference type="InterPro" id="IPR009057">
    <property type="entry name" value="Homeodomain-like_sf"/>
</dbReference>